<dbReference type="Pfam" id="PF13489">
    <property type="entry name" value="Methyltransf_23"/>
    <property type="match status" value="1"/>
</dbReference>
<dbReference type="EMBL" id="PDNB01000019">
    <property type="protein sequence ID" value="PGH16143.1"/>
    <property type="molecule type" value="Genomic_DNA"/>
</dbReference>
<organism evidence="1 2">
    <name type="scientific">Helicocarpus griseus UAMH5409</name>
    <dbReference type="NCBI Taxonomy" id="1447875"/>
    <lineage>
        <taxon>Eukaryota</taxon>
        <taxon>Fungi</taxon>
        <taxon>Dikarya</taxon>
        <taxon>Ascomycota</taxon>
        <taxon>Pezizomycotina</taxon>
        <taxon>Eurotiomycetes</taxon>
        <taxon>Eurotiomycetidae</taxon>
        <taxon>Onygenales</taxon>
        <taxon>Ajellomycetaceae</taxon>
        <taxon>Helicocarpus</taxon>
    </lineage>
</organism>
<evidence type="ECO:0000313" key="2">
    <source>
        <dbReference type="Proteomes" id="UP000223968"/>
    </source>
</evidence>
<evidence type="ECO:0008006" key="3">
    <source>
        <dbReference type="Google" id="ProtNLM"/>
    </source>
</evidence>
<dbReference type="SUPFAM" id="SSF53335">
    <property type="entry name" value="S-adenosyl-L-methionine-dependent methyltransferases"/>
    <property type="match status" value="1"/>
</dbReference>
<comment type="caution">
    <text evidence="1">The sequence shown here is derived from an EMBL/GenBank/DDBJ whole genome shotgun (WGS) entry which is preliminary data.</text>
</comment>
<protein>
    <recommendedName>
        <fullName evidence="3">Methyltransferase type 11 domain-containing protein</fullName>
    </recommendedName>
</protein>
<sequence>MADWFKNAIVRGVDLYPPPSARVPPNCFLEVDDVLNKWTWRQQFDMIHMRHLLGAFNAEEWESLYKQCYRYLKPGGWIEQIEPELCLRADNAFLKDSNPLAAYGPLLTRCAERAGRKLDTAVNIRPMLEKAGFTEIQEKEYKVPLGSWRREKNLKMAGQINVAQWVLGVEGWAMWLLTKYGEPEPWEMKRAEDFAKAVRRGIMRAEREGGVHYYHYA</sequence>
<dbReference type="Gene3D" id="3.40.50.150">
    <property type="entry name" value="Vaccinia Virus protein VP39"/>
    <property type="match status" value="1"/>
</dbReference>
<dbReference type="AlphaFoldDB" id="A0A2B7Y564"/>
<dbReference type="OrthoDB" id="529367at2759"/>
<evidence type="ECO:0000313" key="1">
    <source>
        <dbReference type="EMBL" id="PGH16143.1"/>
    </source>
</evidence>
<name>A0A2B7Y564_9EURO</name>
<accession>A0A2B7Y564</accession>
<reference evidence="1 2" key="1">
    <citation type="submission" date="2017-10" db="EMBL/GenBank/DDBJ databases">
        <title>Comparative genomics in systemic dimorphic fungi from Ajellomycetaceae.</title>
        <authorList>
            <person name="Munoz J.F."/>
            <person name="Mcewen J.G."/>
            <person name="Clay O.K."/>
            <person name="Cuomo C.A."/>
        </authorList>
    </citation>
    <scope>NUCLEOTIDE SEQUENCE [LARGE SCALE GENOMIC DNA]</scope>
    <source>
        <strain evidence="1 2">UAMH5409</strain>
    </source>
</reference>
<dbReference type="STRING" id="1447875.A0A2B7Y564"/>
<dbReference type="InterPro" id="IPR029063">
    <property type="entry name" value="SAM-dependent_MTases_sf"/>
</dbReference>
<dbReference type="Proteomes" id="UP000223968">
    <property type="component" value="Unassembled WGS sequence"/>
</dbReference>
<keyword evidence="2" id="KW-1185">Reference proteome</keyword>
<gene>
    <name evidence="1" type="ORF">AJ79_01910</name>
</gene>
<proteinExistence type="predicted"/>